<evidence type="ECO:0000256" key="5">
    <source>
        <dbReference type="ARBA" id="ARBA00022491"/>
    </source>
</evidence>
<keyword evidence="6" id="KW-0805">Transcription regulation</keyword>
<evidence type="ECO:0000256" key="12">
    <source>
        <dbReference type="SAM" id="MobiDB-lite"/>
    </source>
</evidence>
<dbReference type="SMART" id="SM01281">
    <property type="entry name" value="Med12"/>
    <property type="match status" value="1"/>
</dbReference>
<dbReference type="GO" id="GO:0003712">
    <property type="term" value="F:transcription coregulator activity"/>
    <property type="evidence" value="ECO:0007669"/>
    <property type="project" value="InterPro"/>
</dbReference>
<feature type="region of interest" description="Disordered" evidence="12">
    <location>
        <begin position="1505"/>
        <end position="1527"/>
    </location>
</feature>
<comment type="similarity">
    <text evidence="2">Belongs to the Mediator complex subunit 12 family.</text>
</comment>
<organism evidence="14 15">
    <name type="scientific">Geotrichum candidum</name>
    <name type="common">Oospora lactis</name>
    <name type="synonym">Dipodascus geotrichum</name>
    <dbReference type="NCBI Taxonomy" id="1173061"/>
    <lineage>
        <taxon>Eukaryota</taxon>
        <taxon>Fungi</taxon>
        <taxon>Dikarya</taxon>
        <taxon>Ascomycota</taxon>
        <taxon>Saccharomycotina</taxon>
        <taxon>Dipodascomycetes</taxon>
        <taxon>Dipodascales</taxon>
        <taxon>Dipodascaceae</taxon>
        <taxon>Geotrichum</taxon>
    </lineage>
</organism>
<evidence type="ECO:0000256" key="1">
    <source>
        <dbReference type="ARBA" id="ARBA00004123"/>
    </source>
</evidence>
<evidence type="ECO:0000313" key="15">
    <source>
        <dbReference type="Proteomes" id="UP000242525"/>
    </source>
</evidence>
<dbReference type="InterPro" id="IPR057344">
    <property type="entry name" value="ARM_SRB8"/>
</dbReference>
<feature type="region of interest" description="Disordered" evidence="12">
    <location>
        <begin position="1"/>
        <end position="36"/>
    </location>
</feature>
<keyword evidence="7" id="KW-0010">Activator</keyword>
<feature type="compositionally biased region" description="Polar residues" evidence="12">
    <location>
        <begin position="1517"/>
        <end position="1527"/>
    </location>
</feature>
<comment type="subunit">
    <text evidence="3">Component of the SRB8-11 complex, which itself associates with the Mediator complex.</text>
</comment>
<evidence type="ECO:0000256" key="2">
    <source>
        <dbReference type="ARBA" id="ARBA00010289"/>
    </source>
</evidence>
<name>A0A0J9X3V0_GEOCN</name>
<feature type="compositionally biased region" description="Low complexity" evidence="12">
    <location>
        <begin position="1505"/>
        <end position="1516"/>
    </location>
</feature>
<evidence type="ECO:0000256" key="7">
    <source>
        <dbReference type="ARBA" id="ARBA00023159"/>
    </source>
</evidence>
<feature type="domain" description="Mediator complex subunit Med12" evidence="13">
    <location>
        <begin position="168"/>
        <end position="231"/>
    </location>
</feature>
<feature type="compositionally biased region" description="Polar residues" evidence="12">
    <location>
        <begin position="1"/>
        <end position="10"/>
    </location>
</feature>
<dbReference type="EMBL" id="CCBN010000002">
    <property type="protein sequence ID" value="CDO52063.1"/>
    <property type="molecule type" value="Genomic_DNA"/>
</dbReference>
<evidence type="ECO:0000256" key="10">
    <source>
        <dbReference type="ARBA" id="ARBA00025661"/>
    </source>
</evidence>
<proteinExistence type="inferred from homology"/>
<dbReference type="Pfam" id="PF25326">
    <property type="entry name" value="ARM_SRB8"/>
    <property type="match status" value="1"/>
</dbReference>
<dbReference type="GO" id="GO:0016592">
    <property type="term" value="C:mediator complex"/>
    <property type="evidence" value="ECO:0007669"/>
    <property type="project" value="InterPro"/>
</dbReference>
<dbReference type="STRING" id="1173061.A0A0J9X3V0"/>
<keyword evidence="15" id="KW-1185">Reference proteome</keyword>
<comment type="caution">
    <text evidence="14">The sequence shown here is derived from an EMBL/GenBank/DDBJ whole genome shotgun (WGS) entry which is preliminary data.</text>
</comment>
<protein>
    <recommendedName>
        <fullName evidence="4">Mediator of RNA polymerase II transcription subunit 12</fullName>
    </recommendedName>
    <alternativeName>
        <fullName evidence="11">Mediator complex subunit 12</fullName>
    </alternativeName>
</protein>
<keyword evidence="8" id="KW-0804">Transcription</keyword>
<evidence type="ECO:0000259" key="13">
    <source>
        <dbReference type="SMART" id="SM01281"/>
    </source>
</evidence>
<keyword evidence="5" id="KW-0678">Repressor</keyword>
<dbReference type="OrthoDB" id="20828at2759"/>
<accession>A0A0J9X3V0</accession>
<reference evidence="14" key="1">
    <citation type="submission" date="2014-03" db="EMBL/GenBank/DDBJ databases">
        <authorList>
            <person name="Casaregola S."/>
        </authorList>
    </citation>
    <scope>NUCLEOTIDE SEQUENCE [LARGE SCALE GENOMIC DNA]</scope>
    <source>
        <strain evidence="14">CLIB 918</strain>
    </source>
</reference>
<dbReference type="Proteomes" id="UP000242525">
    <property type="component" value="Unassembled WGS sequence"/>
</dbReference>
<evidence type="ECO:0000256" key="6">
    <source>
        <dbReference type="ARBA" id="ARBA00023015"/>
    </source>
</evidence>
<evidence type="ECO:0000256" key="11">
    <source>
        <dbReference type="ARBA" id="ARBA00032010"/>
    </source>
</evidence>
<evidence type="ECO:0000256" key="3">
    <source>
        <dbReference type="ARBA" id="ARBA00011629"/>
    </source>
</evidence>
<gene>
    <name evidence="14" type="ORF">BN980_GECA02s05323g</name>
</gene>
<dbReference type="Pfam" id="PF09497">
    <property type="entry name" value="Med12"/>
    <property type="match status" value="1"/>
</dbReference>
<dbReference type="InterPro" id="IPR019035">
    <property type="entry name" value="Mediator_Med12"/>
</dbReference>
<dbReference type="PANTHER" id="PTHR46567">
    <property type="entry name" value="MEDIATOR OF RNA POLYMERASE II TRANSCRIPTION SUBUNIT 12"/>
    <property type="match status" value="1"/>
</dbReference>
<dbReference type="PANTHER" id="PTHR46567:SF1">
    <property type="entry name" value="MEDIATOR OF RNA POLYMERASE II TRANSCRIPTION SUBUNIT 12"/>
    <property type="match status" value="1"/>
</dbReference>
<feature type="region of interest" description="Disordered" evidence="12">
    <location>
        <begin position="284"/>
        <end position="343"/>
    </location>
</feature>
<evidence type="ECO:0000256" key="8">
    <source>
        <dbReference type="ARBA" id="ARBA00023163"/>
    </source>
</evidence>
<evidence type="ECO:0000256" key="9">
    <source>
        <dbReference type="ARBA" id="ARBA00023242"/>
    </source>
</evidence>
<dbReference type="GO" id="GO:0006357">
    <property type="term" value="P:regulation of transcription by RNA polymerase II"/>
    <property type="evidence" value="ECO:0007669"/>
    <property type="project" value="InterPro"/>
</dbReference>
<sequence>MSSSRMNASNHGLYGDNHHGANNNNNHHHSNNTNKSRFNMMSSISQRNGSSLQSRSISSARDDLAIHRYMLTHPEGVAPLLEDKNSASEYIYPDFFPWKKTKEEDVLTTQNLQKGYNPLTTVTSETSTARNPMMQAFRQRSSLYALSYFMLNAMDVKEKSSRITSNSTFKPPPRVTLTEQKKEAWLRDLADPSVPLRRLSRTIPHGTRNRSLLEQCCNKNIPIARAVWFARCVGANELRGLKRKGSTQVGSVTEVQWIFEWTEQVTEFIEKVIKECPEESSATSASANIAAAASSNNPTGSSGTHPSTVSSKSSPSTPLASASALTSLNNNSPSASSPLSSIPAKLPMKPAPKPFGSASSASTKSTLSNSQPWKVKMEYITRLAANLFSEGLLDKPLFLKWCIVNLQKCRIEELPVAILFIRLFWDGIVQSRLLSQNLALALLERFSELSSPTFSKYQVFVTFKEKVSEALFNFFIFSPDSFVIPQYWKKLGPVLIEALKGINDEVAQQVLELVCMRNESFSVTDVSATRASRNPQYIIIDSLDKANVPYNWSSLIQSINVNKIPEQDALMVAFEWATSKNRAGIDRVYICASMLTEWHNVLKWDISAGFLNFLDSITCADGYDMKNLYDMVSELQDRDWFSAGSFFRRLISQGTLFISKQQPSMNVKIKILANLPVQYSTGLRNQQIMMLRNLKVNTDEDHNSLLEAKSILSTKLSFLFAEKYYFDQYELFEEHTTILSNLSKVNKMVLSTWITESLNSKLSTEFELSVSQFAVLQNVFEILRDFKALYVMIERVTTTTTNGSLLYFMANSIRDHLSIFAAIADVVQLIQLFVNQYKSLNVKTKMSKGLWDLVIFALKEVPESNIQLRTELEQIVTPTGQTPLKDITTLSPMSDIVSESIVANQELSEFLQERLGTHDAIDNRSLPKFFESISEMFLNACKQEDHNSEEIRKVVVLLQHLKDTDPGIFSELAIKWIKEKVEPEFCYDSNSFTRILLFLVIYECVTLEKIAETFLQMVKVKVPGSTQSTKVILSLISEDYISGIQLKASEKLALNMQRHHFAKDHGIIYLKYILQEVLDSTEMTSLSSSISTSVSQFLLWFLTHDLNQFISQMVDPILHSGNTHAINELRLILLKLLKIDNNSTANHFSNAKVEILHILEIFNPLNLALCQVYVRVVLIFQREQQTHTEIAPISTGHATPVVPVNNENILGVLMEVIASAHVRKLSERALGDLMVRLPEEVKSQLLMKCELLFIQSPQFPCIVNIETGTGNIINYVLEVVDAIATSASIDLFESHSFEVTEALDKLLSACDLFTQKHQQEKDVMQTEKIDVPTSSGENPQLYGNEDLLNDEASVKGAILLFVKILVIYSPKILSWAENIRDKVTNGIIRLLSTQFVVSRVDLYNLLTDTLESIKRHMKRPDRGDGASLPGSDTMQKQVSSVPLSSAGMMNTSVASTELLINDSPVSRPNLGGNTTPASVLTDIPPAVLANSKFAPTAAAILNHSSSNDISDNSSSSPGIRNVNSLTAAPNPGVVSDESDYLSDLILYNKTTKTYSNLNVRAFDLLEESNHTMQINDVALNLAMFDGFIEKKNPV</sequence>
<keyword evidence="9" id="KW-0539">Nucleus</keyword>
<comment type="subcellular location">
    <subcellularLocation>
        <location evidence="1">Nucleus</location>
    </subcellularLocation>
</comment>
<evidence type="ECO:0000313" key="14">
    <source>
        <dbReference type="EMBL" id="CDO52063.1"/>
    </source>
</evidence>
<evidence type="ECO:0000256" key="4">
    <source>
        <dbReference type="ARBA" id="ARBA00019622"/>
    </source>
</evidence>
<comment type="function">
    <text evidence="10">Component of the SRB8-11 complex. The SRB8-11 complex is a regulatory module of the Mediator complex which is itself involved in regulation of basal and activated RNA polymerase II-dependent transcription. The SRB8-11 complex may be involved in the transcriptional repression of a subset of genes regulated by Mediator. It may inhibit the association of the Mediator complex with RNA polymerase II to form the holoenzyme complex.</text>
</comment>